<dbReference type="STRING" id="461836.A0A0L0DTA9"/>
<protein>
    <recommendedName>
        <fullName evidence="4">Chromosome transmission fidelity protein 8</fullName>
    </recommendedName>
</protein>
<dbReference type="InterPro" id="IPR018607">
    <property type="entry name" value="Ctf8"/>
</dbReference>
<organism evidence="2 3">
    <name type="scientific">Thecamonas trahens ATCC 50062</name>
    <dbReference type="NCBI Taxonomy" id="461836"/>
    <lineage>
        <taxon>Eukaryota</taxon>
        <taxon>Apusozoa</taxon>
        <taxon>Apusomonadida</taxon>
        <taxon>Apusomonadidae</taxon>
        <taxon>Thecamonas</taxon>
    </lineage>
</organism>
<gene>
    <name evidence="2" type="ORF">AMSG_01718</name>
</gene>
<accession>A0A0L0DTA9</accession>
<dbReference type="Pfam" id="PF09696">
    <property type="entry name" value="Ctf8"/>
    <property type="match status" value="1"/>
</dbReference>
<dbReference type="GO" id="GO:0031390">
    <property type="term" value="C:Ctf18 RFC-like complex"/>
    <property type="evidence" value="ECO:0007669"/>
    <property type="project" value="InterPro"/>
</dbReference>
<sequence length="124" mass="13609">MRWTVCVPGGSGTLEWTMVELQGVLDGVTEYSARRLGKLTVNDDNSATLIIGSHLLEGSVVTLKHPLAAMKRVRTGTLATETSFEIVGVIRRKIYFPHHPQPLSNDDGAESEAANPKRRKLLMP</sequence>
<dbReference type="PANTHER" id="PTHR47475:SF2">
    <property type="entry name" value="CHROMOSOME TRANSMISSION FIDELITY PROTEIN 8"/>
    <property type="match status" value="1"/>
</dbReference>
<dbReference type="EMBL" id="GL349439">
    <property type="protein sequence ID" value="KNC55457.1"/>
    <property type="molecule type" value="Genomic_DNA"/>
</dbReference>
<dbReference type="OMA" id="GSCEEWG"/>
<keyword evidence="3" id="KW-1185">Reference proteome</keyword>
<proteinExistence type="predicted"/>
<dbReference type="RefSeq" id="XP_013761239.1">
    <property type="nucleotide sequence ID" value="XM_013905785.1"/>
</dbReference>
<dbReference type="GeneID" id="25561457"/>
<dbReference type="PANTHER" id="PTHR47475">
    <property type="entry name" value="CHROMOSOME TRANSMISSION FIDELITY PROTEIN 8"/>
    <property type="match status" value="1"/>
</dbReference>
<evidence type="ECO:0000313" key="3">
    <source>
        <dbReference type="Proteomes" id="UP000054408"/>
    </source>
</evidence>
<evidence type="ECO:0000256" key="1">
    <source>
        <dbReference type="SAM" id="MobiDB-lite"/>
    </source>
</evidence>
<name>A0A0L0DTA9_THETB</name>
<evidence type="ECO:0008006" key="4">
    <source>
        <dbReference type="Google" id="ProtNLM"/>
    </source>
</evidence>
<evidence type="ECO:0000313" key="2">
    <source>
        <dbReference type="EMBL" id="KNC55457.1"/>
    </source>
</evidence>
<dbReference type="Proteomes" id="UP000054408">
    <property type="component" value="Unassembled WGS sequence"/>
</dbReference>
<reference evidence="2 3" key="1">
    <citation type="submission" date="2010-05" db="EMBL/GenBank/DDBJ databases">
        <title>The Genome Sequence of Thecamonas trahens ATCC 50062.</title>
        <authorList>
            <consortium name="The Broad Institute Genome Sequencing Platform"/>
            <person name="Russ C."/>
            <person name="Cuomo C."/>
            <person name="Shea T."/>
            <person name="Young S.K."/>
            <person name="Zeng Q."/>
            <person name="Koehrsen M."/>
            <person name="Haas B."/>
            <person name="Borodovsky M."/>
            <person name="Guigo R."/>
            <person name="Alvarado L."/>
            <person name="Berlin A."/>
            <person name="Bochicchio J."/>
            <person name="Borenstein D."/>
            <person name="Chapman S."/>
            <person name="Chen Z."/>
            <person name="Freedman E."/>
            <person name="Gellesch M."/>
            <person name="Goldberg J."/>
            <person name="Griggs A."/>
            <person name="Gujja S."/>
            <person name="Heilman E."/>
            <person name="Heiman D."/>
            <person name="Hepburn T."/>
            <person name="Howarth C."/>
            <person name="Jen D."/>
            <person name="Larson L."/>
            <person name="Mehta T."/>
            <person name="Park D."/>
            <person name="Pearson M."/>
            <person name="Roberts A."/>
            <person name="Saif S."/>
            <person name="Shenoy N."/>
            <person name="Sisk P."/>
            <person name="Stolte C."/>
            <person name="Sykes S."/>
            <person name="Thomson T."/>
            <person name="Walk T."/>
            <person name="White J."/>
            <person name="Yandava C."/>
            <person name="Burger G."/>
            <person name="Gray M.W."/>
            <person name="Holland P.W.H."/>
            <person name="King N."/>
            <person name="Lang F.B.F."/>
            <person name="Roger A.J."/>
            <person name="Ruiz-Trillo I."/>
            <person name="Lander E."/>
            <person name="Nusbaum C."/>
        </authorList>
    </citation>
    <scope>NUCLEOTIDE SEQUENCE [LARGE SCALE GENOMIC DNA]</scope>
    <source>
        <strain evidence="2 3">ATCC 50062</strain>
    </source>
</reference>
<dbReference type="OrthoDB" id="121932at2759"/>
<feature type="region of interest" description="Disordered" evidence="1">
    <location>
        <begin position="99"/>
        <end position="124"/>
    </location>
</feature>
<dbReference type="GO" id="GO:0007064">
    <property type="term" value="P:mitotic sister chromatid cohesion"/>
    <property type="evidence" value="ECO:0007669"/>
    <property type="project" value="InterPro"/>
</dbReference>
<dbReference type="AlphaFoldDB" id="A0A0L0DTA9"/>